<evidence type="ECO:0000313" key="1">
    <source>
        <dbReference type="EMBL" id="EGZ12059.1"/>
    </source>
</evidence>
<dbReference type="InParanoid" id="G4ZYM6"/>
<dbReference type="AlphaFoldDB" id="G4ZYM6"/>
<name>G4ZYM6_PHYSP</name>
<gene>
    <name evidence="1" type="ORF">PHYSODRAFT_517982</name>
</gene>
<dbReference type="OMA" id="THEIRML"/>
<protein>
    <submittedName>
        <fullName evidence="1">Uncharacterized protein</fullName>
    </submittedName>
</protein>
<dbReference type="SMR" id="G4ZYM6"/>
<dbReference type="GeneID" id="20659997"/>
<dbReference type="RefSeq" id="XP_009532392.1">
    <property type="nucleotide sequence ID" value="XM_009534097.1"/>
</dbReference>
<organism evidence="1 2">
    <name type="scientific">Phytophthora sojae (strain P6497)</name>
    <name type="common">Soybean stem and root rot agent</name>
    <name type="synonym">Phytophthora megasperma f. sp. glycines</name>
    <dbReference type="NCBI Taxonomy" id="1094619"/>
    <lineage>
        <taxon>Eukaryota</taxon>
        <taxon>Sar</taxon>
        <taxon>Stramenopiles</taxon>
        <taxon>Oomycota</taxon>
        <taxon>Peronosporomycetes</taxon>
        <taxon>Peronosporales</taxon>
        <taxon>Peronosporaceae</taxon>
        <taxon>Phytophthora</taxon>
    </lineage>
</organism>
<sequence length="370" mass="41787">MDELKINEESTRAGRPRRLGSNAVTHEIRMLRAQAASMEDELQALQSKWRDQLQDGRILATAQESAREKHATSQAEKVREDLLQSLQQQQLLFATLQTAVDHSPFDSSGKEMFEALHFGTRLGSDPAEREKLLLEHHKRSITTLPSIVDIFLQKAIHRHQESEESDNLLKTPLSRLDVTGCEDSTLVSSVFISEIPCASLEQVYSAVLAYFDDVPSYMKRHFNVHAERTRLNSANSPVLYRRSTFEGSKMSATVNNIMCSELTASYGMVHVDAVTDDPLHPVIESASSQYSVCGLTITPLKEPLTGQTLSVMLRWLVVYRYNMLPYDPRIKENLQVIRPILNGDLITASVCSYIQERQMCFEDGVDICQK</sequence>
<accession>G4ZYM6</accession>
<reference evidence="1 2" key="1">
    <citation type="journal article" date="2006" name="Science">
        <title>Phytophthora genome sequences uncover evolutionary origins and mechanisms of pathogenesis.</title>
        <authorList>
            <person name="Tyler B.M."/>
            <person name="Tripathy S."/>
            <person name="Zhang X."/>
            <person name="Dehal P."/>
            <person name="Jiang R.H."/>
            <person name="Aerts A."/>
            <person name="Arredondo F.D."/>
            <person name="Baxter L."/>
            <person name="Bensasson D."/>
            <person name="Beynon J.L."/>
            <person name="Chapman J."/>
            <person name="Damasceno C.M."/>
            <person name="Dorrance A.E."/>
            <person name="Dou D."/>
            <person name="Dickerman A.W."/>
            <person name="Dubchak I.L."/>
            <person name="Garbelotto M."/>
            <person name="Gijzen M."/>
            <person name="Gordon S.G."/>
            <person name="Govers F."/>
            <person name="Grunwald N.J."/>
            <person name="Huang W."/>
            <person name="Ivors K.L."/>
            <person name="Jones R.W."/>
            <person name="Kamoun S."/>
            <person name="Krampis K."/>
            <person name="Lamour K.H."/>
            <person name="Lee M.K."/>
            <person name="McDonald W.H."/>
            <person name="Medina M."/>
            <person name="Meijer H.J."/>
            <person name="Nordberg E.K."/>
            <person name="Maclean D.J."/>
            <person name="Ospina-Giraldo M.D."/>
            <person name="Morris P.F."/>
            <person name="Phuntumart V."/>
            <person name="Putnam N.H."/>
            <person name="Rash S."/>
            <person name="Rose J.K."/>
            <person name="Sakihama Y."/>
            <person name="Salamov A.A."/>
            <person name="Savidor A."/>
            <person name="Scheuring C.F."/>
            <person name="Smith B.M."/>
            <person name="Sobral B.W."/>
            <person name="Terry A."/>
            <person name="Torto-Alalibo T.A."/>
            <person name="Win J."/>
            <person name="Xu Z."/>
            <person name="Zhang H."/>
            <person name="Grigoriev I.V."/>
            <person name="Rokhsar D.S."/>
            <person name="Boore J.L."/>
        </authorList>
    </citation>
    <scope>NUCLEOTIDE SEQUENCE [LARGE SCALE GENOMIC DNA]</scope>
    <source>
        <strain evidence="1 2">P6497</strain>
    </source>
</reference>
<keyword evidence="2" id="KW-1185">Reference proteome</keyword>
<evidence type="ECO:0000313" key="2">
    <source>
        <dbReference type="Proteomes" id="UP000002640"/>
    </source>
</evidence>
<dbReference type="Proteomes" id="UP000002640">
    <property type="component" value="Unassembled WGS sequence"/>
</dbReference>
<dbReference type="KEGG" id="psoj:PHYSODRAFT_517982"/>
<dbReference type="EMBL" id="JH159157">
    <property type="protein sequence ID" value="EGZ12059.1"/>
    <property type="molecule type" value="Genomic_DNA"/>
</dbReference>
<proteinExistence type="predicted"/>